<dbReference type="InterPro" id="IPR036318">
    <property type="entry name" value="FAD-bd_PCMH-like_sf"/>
</dbReference>
<evidence type="ECO:0000313" key="8">
    <source>
        <dbReference type="Proteomes" id="UP000292307"/>
    </source>
</evidence>
<dbReference type="RefSeq" id="WP_131146359.1">
    <property type="nucleotide sequence ID" value="NZ_BMWV01000013.1"/>
</dbReference>
<dbReference type="OrthoDB" id="8522822at2"/>
<feature type="domain" description="FAD-binding PCMH-type" evidence="5">
    <location>
        <begin position="83"/>
        <end position="261"/>
    </location>
</feature>
<organism evidence="6 9">
    <name type="scientific">Pseudoduganella albidiflava</name>
    <dbReference type="NCBI Taxonomy" id="321983"/>
    <lineage>
        <taxon>Bacteria</taxon>
        <taxon>Pseudomonadati</taxon>
        <taxon>Pseudomonadota</taxon>
        <taxon>Betaproteobacteria</taxon>
        <taxon>Burkholderiales</taxon>
        <taxon>Oxalobacteraceae</taxon>
        <taxon>Telluria group</taxon>
        <taxon>Pseudoduganella</taxon>
    </lineage>
</organism>
<gene>
    <name evidence="6" type="primary">glcD</name>
    <name evidence="7" type="ORF">EYF70_16345</name>
    <name evidence="6" type="ORF">GCM10007387_47300</name>
</gene>
<dbReference type="PANTHER" id="PTHR42934:SF1">
    <property type="entry name" value="GLYCOLATE OXIDASE SUBUNIT GLCD"/>
    <property type="match status" value="1"/>
</dbReference>
<reference evidence="6" key="3">
    <citation type="submission" date="2022-12" db="EMBL/GenBank/DDBJ databases">
        <authorList>
            <person name="Sun Q."/>
            <person name="Kim S."/>
        </authorList>
    </citation>
    <scope>NUCLEOTIDE SEQUENCE</scope>
    <source>
        <strain evidence="6">KCTC 12343</strain>
    </source>
</reference>
<evidence type="ECO:0000313" key="6">
    <source>
        <dbReference type="EMBL" id="GGY59390.1"/>
    </source>
</evidence>
<evidence type="ECO:0000256" key="3">
    <source>
        <dbReference type="ARBA" id="ARBA00022827"/>
    </source>
</evidence>
<dbReference type="Gene3D" id="3.30.70.2740">
    <property type="match status" value="1"/>
</dbReference>
<reference evidence="7 8" key="2">
    <citation type="submission" date="2019-02" db="EMBL/GenBank/DDBJ databases">
        <title>Draft Genome Sequences of Six Type Strains of the Genus Massilia.</title>
        <authorList>
            <person name="Miess H."/>
            <person name="Frediansyhah A."/>
            <person name="Gross H."/>
        </authorList>
    </citation>
    <scope>NUCLEOTIDE SEQUENCE [LARGE SCALE GENOMIC DNA]</scope>
    <source>
        <strain evidence="7 8">DSM 17472</strain>
    </source>
</reference>
<proteinExistence type="predicted"/>
<dbReference type="EMBL" id="BMWV01000013">
    <property type="protein sequence ID" value="GGY59390.1"/>
    <property type="molecule type" value="Genomic_DNA"/>
</dbReference>
<name>A0A411WZW1_9BURK</name>
<dbReference type="PROSITE" id="PS51387">
    <property type="entry name" value="FAD_PCMH"/>
    <property type="match status" value="1"/>
</dbReference>
<dbReference type="Gene3D" id="1.10.45.10">
    <property type="entry name" value="Vanillyl-alcohol Oxidase, Chain A, domain 4"/>
    <property type="match status" value="1"/>
</dbReference>
<evidence type="ECO:0000256" key="4">
    <source>
        <dbReference type="ARBA" id="ARBA00023002"/>
    </source>
</evidence>
<dbReference type="Gene3D" id="3.30.465.10">
    <property type="match status" value="1"/>
</dbReference>
<dbReference type="InterPro" id="IPR004113">
    <property type="entry name" value="FAD-bd_oxidored_4_C"/>
</dbReference>
<evidence type="ECO:0000313" key="7">
    <source>
        <dbReference type="EMBL" id="QBI02244.1"/>
    </source>
</evidence>
<keyword evidence="3" id="KW-0274">FAD</keyword>
<evidence type="ECO:0000259" key="5">
    <source>
        <dbReference type="PROSITE" id="PS51387"/>
    </source>
</evidence>
<reference evidence="6" key="1">
    <citation type="journal article" date="2014" name="Int. J. Syst. Evol. Microbiol.">
        <title>Complete genome sequence of Corynebacterium casei LMG S-19264T (=DSM 44701T), isolated from a smear-ripened cheese.</title>
        <authorList>
            <consortium name="US DOE Joint Genome Institute (JGI-PGF)"/>
            <person name="Walter F."/>
            <person name="Albersmeier A."/>
            <person name="Kalinowski J."/>
            <person name="Ruckert C."/>
        </authorList>
    </citation>
    <scope>NUCLEOTIDE SEQUENCE</scope>
    <source>
        <strain evidence="6">KCTC 12343</strain>
    </source>
</reference>
<protein>
    <submittedName>
        <fullName evidence="7">FAD-binding protein</fullName>
    </submittedName>
    <submittedName>
        <fullName evidence="6">Glycolate oxidase</fullName>
    </submittedName>
</protein>
<dbReference type="AlphaFoldDB" id="A0A411WZW1"/>
<sequence length="539" mass="56320">MNAPHHASEINAVSANDTIGTIGSIGNIGTIGTFDANGQLAAERQRGRVAALRAALHAVLPPHCLLFDEEDTRPYECDGLTAYRQLPLAVALPENEAQVIAVLRACRALGVPIVPRGAGTGLSGGAMPVAEGIVLSTAKMSHIVAIDAQARTATVQPGVRNLAISEAAAAHALYYAPDPSSQIACTIGGNIAENSGGVHCLKYGLTLHNVLRVRMVTADGEIVELGGCAPDAPGLDLLAVFIGSEGMLGVVTEATVKLVPKPPLARVIMASFDSVVQGADAVAEVISAGIIPAGLEMMDRTSARMVEPFVRAGYDTDAAAILLCESDGLPEEVEEEIGRMSAVLAHSGATAIAVSRDEAERLRFWSGRKNAFPAAGRISPDYYCMDGTIPRRKLAEVLTGIDALAAEYGLRCANVFHAGDGNLHPLILFDANAPGEFARAEAFGAAILVLCVAAGGTITGEHGVGIEKLDSMCEQFTVAEIAAFIAVKGAFDPARQLNPDKAIPTLDRCAQYGRRKVEAGLFRFAQAPLVRHAKGEQDE</sequence>
<evidence type="ECO:0000256" key="2">
    <source>
        <dbReference type="ARBA" id="ARBA00022630"/>
    </source>
</evidence>
<dbReference type="PANTHER" id="PTHR42934">
    <property type="entry name" value="GLYCOLATE OXIDASE SUBUNIT GLCD"/>
    <property type="match status" value="1"/>
</dbReference>
<evidence type="ECO:0000313" key="9">
    <source>
        <dbReference type="Proteomes" id="UP000628442"/>
    </source>
</evidence>
<dbReference type="InterPro" id="IPR016164">
    <property type="entry name" value="FAD-linked_Oxase-like_C"/>
</dbReference>
<dbReference type="Proteomes" id="UP000292307">
    <property type="component" value="Chromosome"/>
</dbReference>
<keyword evidence="8" id="KW-1185">Reference proteome</keyword>
<dbReference type="GO" id="GO:0071949">
    <property type="term" value="F:FAD binding"/>
    <property type="evidence" value="ECO:0007669"/>
    <property type="project" value="InterPro"/>
</dbReference>
<accession>A0A411WZW1</accession>
<dbReference type="EMBL" id="CP036401">
    <property type="protein sequence ID" value="QBI02244.1"/>
    <property type="molecule type" value="Genomic_DNA"/>
</dbReference>
<dbReference type="SUPFAM" id="SSF55103">
    <property type="entry name" value="FAD-linked oxidases, C-terminal domain"/>
    <property type="match status" value="1"/>
</dbReference>
<dbReference type="InterPro" id="IPR016171">
    <property type="entry name" value="Vanillyl_alc_oxidase_C-sub2"/>
</dbReference>
<keyword evidence="4" id="KW-0560">Oxidoreductase</keyword>
<dbReference type="InterPro" id="IPR006094">
    <property type="entry name" value="Oxid_FAD_bind_N"/>
</dbReference>
<dbReference type="GO" id="GO:0016491">
    <property type="term" value="F:oxidoreductase activity"/>
    <property type="evidence" value="ECO:0007669"/>
    <property type="project" value="UniProtKB-KW"/>
</dbReference>
<evidence type="ECO:0000256" key="1">
    <source>
        <dbReference type="ARBA" id="ARBA00001974"/>
    </source>
</evidence>
<dbReference type="Proteomes" id="UP000628442">
    <property type="component" value="Unassembled WGS sequence"/>
</dbReference>
<dbReference type="Pfam" id="PF02913">
    <property type="entry name" value="FAD-oxidase_C"/>
    <property type="match status" value="1"/>
</dbReference>
<dbReference type="InterPro" id="IPR051914">
    <property type="entry name" value="FAD-linked_OxidoTrans_Type4"/>
</dbReference>
<keyword evidence="2" id="KW-0285">Flavoprotein</keyword>
<dbReference type="SUPFAM" id="SSF56176">
    <property type="entry name" value="FAD-binding/transporter-associated domain-like"/>
    <property type="match status" value="1"/>
</dbReference>
<dbReference type="Pfam" id="PF01565">
    <property type="entry name" value="FAD_binding_4"/>
    <property type="match status" value="1"/>
</dbReference>
<comment type="cofactor">
    <cofactor evidence="1">
        <name>FAD</name>
        <dbReference type="ChEBI" id="CHEBI:57692"/>
    </cofactor>
</comment>
<dbReference type="InterPro" id="IPR016166">
    <property type="entry name" value="FAD-bd_PCMH"/>
</dbReference>
<dbReference type="InterPro" id="IPR016169">
    <property type="entry name" value="FAD-bd_PCMH_sub2"/>
</dbReference>